<dbReference type="AlphaFoldDB" id="A0A9P0MF98"/>
<dbReference type="Proteomes" id="UP001152888">
    <property type="component" value="Unassembled WGS sequence"/>
</dbReference>
<name>A0A9P0MF98_ACAOB</name>
<organism evidence="1 2">
    <name type="scientific">Acanthoscelides obtectus</name>
    <name type="common">Bean weevil</name>
    <name type="synonym">Bruchus obtectus</name>
    <dbReference type="NCBI Taxonomy" id="200917"/>
    <lineage>
        <taxon>Eukaryota</taxon>
        <taxon>Metazoa</taxon>
        <taxon>Ecdysozoa</taxon>
        <taxon>Arthropoda</taxon>
        <taxon>Hexapoda</taxon>
        <taxon>Insecta</taxon>
        <taxon>Pterygota</taxon>
        <taxon>Neoptera</taxon>
        <taxon>Endopterygota</taxon>
        <taxon>Coleoptera</taxon>
        <taxon>Polyphaga</taxon>
        <taxon>Cucujiformia</taxon>
        <taxon>Chrysomeloidea</taxon>
        <taxon>Chrysomelidae</taxon>
        <taxon>Bruchinae</taxon>
        <taxon>Bruchini</taxon>
        <taxon>Acanthoscelides</taxon>
    </lineage>
</organism>
<protein>
    <submittedName>
        <fullName evidence="1">Uncharacterized protein</fullName>
    </submittedName>
</protein>
<accession>A0A9P0MF98</accession>
<keyword evidence="2" id="KW-1185">Reference proteome</keyword>
<sequence>MVSQGKLYCCFENPFTDGALVKECSVECEEILCPSPVSNFEIISMTEQKVSRRILELGADLKEQLRENVPILCSIL</sequence>
<reference evidence="1" key="1">
    <citation type="submission" date="2022-03" db="EMBL/GenBank/DDBJ databases">
        <authorList>
            <person name="Sayadi A."/>
        </authorList>
    </citation>
    <scope>NUCLEOTIDE SEQUENCE</scope>
</reference>
<dbReference type="EMBL" id="CAKOFQ010008066">
    <property type="protein sequence ID" value="CAH2011355.1"/>
    <property type="molecule type" value="Genomic_DNA"/>
</dbReference>
<evidence type="ECO:0000313" key="1">
    <source>
        <dbReference type="EMBL" id="CAH2011355.1"/>
    </source>
</evidence>
<comment type="caution">
    <text evidence="1">The sequence shown here is derived from an EMBL/GenBank/DDBJ whole genome shotgun (WGS) entry which is preliminary data.</text>
</comment>
<proteinExistence type="predicted"/>
<gene>
    <name evidence="1" type="ORF">ACAOBT_LOCUS32145</name>
</gene>
<dbReference type="OrthoDB" id="6431883at2759"/>
<evidence type="ECO:0000313" key="2">
    <source>
        <dbReference type="Proteomes" id="UP001152888"/>
    </source>
</evidence>